<feature type="domain" description="Glycogen debranching enzyme central" evidence="20">
    <location>
        <begin position="613"/>
        <end position="730"/>
    </location>
</feature>
<reference evidence="21 22" key="1">
    <citation type="journal article" date="2018" name="Sci. Rep.">
        <title>Comparative analysis of the Pocillopora damicornis genome highlights role of immune system in coral evolution.</title>
        <authorList>
            <person name="Cunning R."/>
            <person name="Bay R.A."/>
            <person name="Gillette P."/>
            <person name="Baker A.C."/>
            <person name="Traylor-Knowles N."/>
        </authorList>
    </citation>
    <scope>NUCLEOTIDE SEQUENCE [LARGE SCALE GENOMIC DNA]</scope>
    <source>
        <strain evidence="21">RSMAS</strain>
        <tissue evidence="21">Whole animal</tissue>
    </source>
</reference>
<comment type="catalytic activity">
    <reaction evidence="2">
        <text>Hydrolysis of (1-&gt;6)-alpha-D-glucosidic branch linkages in glycogen phosphorylase limit dextrin.</text>
        <dbReference type="EC" id="3.2.1.33"/>
    </reaction>
</comment>
<sequence>MAGQVRVLQLEAGQELETKLFRIEKGWTLRFTLGPSLQPYNVHLLCNHPPSNQQSFDRKKYTELAWTCPPGQECDDADRFADIIAHSAGSFHFYVTYQNGENKGKENLVKRIRERRTTSGYFSVDPVLKVNSSETIPLECVSLQTVLSKSLGPLEEWSDRLRVTKETGYNMIHFTPIQQLGKSNSSYSLLDQLSVNAAFHSPGRKNASFDGVKDILDKMRSEWKVMSIVDVVLNHTANNSPWLWDHPECSYNLDNSPHLKPAFLLDRALWHFTCQVADGLWAADGLPAEVNCEYHIHRIGDILRHQVLPKLQLWELFSVDVAKAVDQFRTAMLKVKKPWSGSLKHDEEPLVLTVGPSYERFSATVDIVKAVAKFNRERSDALDEKGRLQLCCEDFKAHLNNLNDNVKNREVADHIESAIQSVQNTVRYERLNGDGPRHPRVTRTCPLVTRYFTTPGDCDTVEEEEKLMYSNKAKFCMAHPGWIWGGDPLRDFAAPGSFVYFRREVIAWGDSVKLRYGKGPEDVPFLWDYMLKYVKICARVFDGIRLDNCHSTPLHVAEYFVDAARRVEPDLYVTAELFTGSEATDNIFVNRLGITSLIRDIFRMIEYLLMTSKEQTCRAEQKGNNSFEVYFDHFAPGSVIAFDVTMETNVKNALGQLRQLGVDLYQKQSGSQESYKMIDELDDILANLSLSDLNRVLYRADPEERDDGNGGGVYVLPDTGPLVYCGLQVGTWHLGVWLDKVFSLIKECPRYLVPCYFDAIITPLYLKLLDRAWSQMSSFVQNGSSFLKALSLGSLQFVGLSRTASLPALSPQLYHGPSSGADMPTLMSLAAGLPHFSSGFMRCWGRDTFIALRGLLLVTGRYQDARHHILAFAGCIRHGLIPNLLDGGRKPRYNCRDAPWWWLQCIQDYCSIVPDGLKILSEPVSRIFPSDCSDPQPPGKTDQPLYDVIQEVMQRHFNGISFRERGAGPELDNHMHGAGFNVSVGVRESTGFVYGGSQWNAGTWMDKVGESHMAGNFGVPATPRDGSAVEIVGLCKSTVRWLAELCDQKKFPYAGVSKLQDELSYKEWSLKIQNAFEEHFWIPEDPKDKKQQGDEDKLVHRRGIYKDTVGATHRFTDYQFRPNLCVAMVVGQTGRGGGELAPEMFNPENAWKCLDMVEEILLGPLGMATLDPSDWAYEGVYDNSQDSTSYKSAKGFAYHQGPEWLWCTGPFLRARLYFAKKLHGPKGLELAVVRVKSILARHKVEITSSPWRSLPELTNAGGAPCHDGCPAQAWSVGCLLDVLYDMEKLVKDN</sequence>
<feature type="domain" description="Eukaryotic glycogen debranching enzyme N-terminal" evidence="18">
    <location>
        <begin position="29"/>
        <end position="131"/>
    </location>
</feature>
<keyword evidence="10" id="KW-0808">Transferase</keyword>
<evidence type="ECO:0000256" key="4">
    <source>
        <dbReference type="ARBA" id="ARBA00004496"/>
    </source>
</evidence>
<evidence type="ECO:0000256" key="10">
    <source>
        <dbReference type="ARBA" id="ARBA00022679"/>
    </source>
</evidence>
<dbReference type="InterPro" id="IPR032790">
    <property type="entry name" value="GDE_C"/>
</dbReference>
<gene>
    <name evidence="21" type="ORF">pdam_00020742</name>
</gene>
<dbReference type="FunFam" id="3.20.20.80:FF:000070">
    <property type="entry name" value="GDB1p Glycogen debranching enzyme"/>
    <property type="match status" value="1"/>
</dbReference>
<evidence type="ECO:0000256" key="9">
    <source>
        <dbReference type="ARBA" id="ARBA00022676"/>
    </source>
</evidence>
<dbReference type="InterPro" id="IPR008928">
    <property type="entry name" value="6-hairpin_glycosidase_sf"/>
</dbReference>
<dbReference type="InterPro" id="IPR032792">
    <property type="entry name" value="AGL_glucanoTrfase"/>
</dbReference>
<evidence type="ECO:0000259" key="17">
    <source>
        <dbReference type="Pfam" id="PF06202"/>
    </source>
</evidence>
<dbReference type="STRING" id="46731.A0A3M6TZU7"/>
<evidence type="ECO:0000256" key="11">
    <source>
        <dbReference type="ARBA" id="ARBA00022801"/>
    </source>
</evidence>
<keyword evidence="14" id="KW-0326">Glycosidase</keyword>
<dbReference type="PANTHER" id="PTHR10569">
    <property type="entry name" value="GLYCOGEN DEBRANCHING ENZYME"/>
    <property type="match status" value="1"/>
</dbReference>
<dbReference type="GO" id="GO:0004134">
    <property type="term" value="F:4-alpha-glucanotransferase activity"/>
    <property type="evidence" value="ECO:0007669"/>
    <property type="project" value="UniProtKB-EC"/>
</dbReference>
<name>A0A3M6TZU7_POCDA</name>
<dbReference type="Proteomes" id="UP000275408">
    <property type="component" value="Unassembled WGS sequence"/>
</dbReference>
<dbReference type="Gene3D" id="1.50.10.10">
    <property type="match status" value="1"/>
</dbReference>
<dbReference type="OrthoDB" id="6019729at2759"/>
<comment type="function">
    <text evidence="3">Multifunctional enzyme acting as 1,4-alpha-D-glucan:1,4-alpha-D-glucan 4-alpha-D-glycosyltransferase and amylo-1,6-glucosidase in glycogen degradation.</text>
</comment>
<evidence type="ECO:0000313" key="21">
    <source>
        <dbReference type="EMBL" id="RMX46887.1"/>
    </source>
</evidence>
<dbReference type="EC" id="2.4.1.25" evidence="5"/>
<feature type="domain" description="Glycogen debranching enzyme glucanotransferase" evidence="19">
    <location>
        <begin position="135"/>
        <end position="572"/>
    </location>
</feature>
<comment type="caution">
    <text evidence="21">The sequence shown here is derived from an EMBL/GenBank/DDBJ whole genome shotgun (WGS) entry which is preliminary data.</text>
</comment>
<evidence type="ECO:0000256" key="7">
    <source>
        <dbReference type="ARBA" id="ARBA00020723"/>
    </source>
</evidence>
<evidence type="ECO:0000256" key="12">
    <source>
        <dbReference type="ARBA" id="ARBA00023056"/>
    </source>
</evidence>
<dbReference type="InterPro" id="IPR029436">
    <property type="entry name" value="AGL_euk_N"/>
</dbReference>
<evidence type="ECO:0000256" key="5">
    <source>
        <dbReference type="ARBA" id="ARBA00012560"/>
    </source>
</evidence>
<dbReference type="SUPFAM" id="SSF48208">
    <property type="entry name" value="Six-hairpin glycosidases"/>
    <property type="match status" value="1"/>
</dbReference>
<dbReference type="InterPro" id="IPR017853">
    <property type="entry name" value="GH"/>
</dbReference>
<evidence type="ECO:0000256" key="1">
    <source>
        <dbReference type="ARBA" id="ARBA00000439"/>
    </source>
</evidence>
<keyword evidence="8" id="KW-0963">Cytoplasm</keyword>
<dbReference type="InterPro" id="IPR010401">
    <property type="entry name" value="AGL/Gdb1"/>
</dbReference>
<dbReference type="InterPro" id="IPR012341">
    <property type="entry name" value="6hp_glycosidase-like_sf"/>
</dbReference>
<protein>
    <recommendedName>
        <fullName evidence="7">Glycogen debranching enzyme</fullName>
        <ecNumber evidence="5">2.4.1.25</ecNumber>
        <ecNumber evidence="6">3.2.1.33</ecNumber>
    </recommendedName>
    <alternativeName>
        <fullName evidence="16">Glycogen debrancher</fullName>
    </alternativeName>
</protein>
<dbReference type="CDD" id="cd11327">
    <property type="entry name" value="AmyAc_Glg_debranch_2"/>
    <property type="match status" value="1"/>
</dbReference>
<evidence type="ECO:0000256" key="15">
    <source>
        <dbReference type="ARBA" id="ARBA00025780"/>
    </source>
</evidence>
<comment type="similarity">
    <text evidence="15">Belongs to the glycogen debranching enzyme family.</text>
</comment>
<dbReference type="Gene3D" id="3.20.20.80">
    <property type="entry name" value="Glycosidases"/>
    <property type="match status" value="2"/>
</dbReference>
<evidence type="ECO:0000256" key="2">
    <source>
        <dbReference type="ARBA" id="ARBA00000927"/>
    </source>
</evidence>
<evidence type="ECO:0000256" key="13">
    <source>
        <dbReference type="ARBA" id="ARBA00023268"/>
    </source>
</evidence>
<dbReference type="GO" id="GO:0005980">
    <property type="term" value="P:glycogen catabolic process"/>
    <property type="evidence" value="ECO:0007669"/>
    <property type="project" value="InterPro"/>
</dbReference>
<accession>A0A3M6TZU7</accession>
<comment type="subcellular location">
    <subcellularLocation>
        <location evidence="4">Cytoplasm</location>
    </subcellularLocation>
</comment>
<keyword evidence="11" id="KW-0378">Hydrolase</keyword>
<evidence type="ECO:0000259" key="18">
    <source>
        <dbReference type="Pfam" id="PF14699"/>
    </source>
</evidence>
<keyword evidence="12" id="KW-0320">Glycogen biosynthesis</keyword>
<evidence type="ECO:0000313" key="22">
    <source>
        <dbReference type="Proteomes" id="UP000275408"/>
    </source>
</evidence>
<dbReference type="FunFam" id="1.50.10.10:FF:000039">
    <property type="entry name" value="Glycogen debranching enzyme Gdb1, putative"/>
    <property type="match status" value="1"/>
</dbReference>
<keyword evidence="9" id="KW-0328">Glycosyltransferase</keyword>
<dbReference type="InterPro" id="IPR032788">
    <property type="entry name" value="AGL_central"/>
</dbReference>
<dbReference type="EMBL" id="RCHS01002527">
    <property type="protein sequence ID" value="RMX46887.1"/>
    <property type="molecule type" value="Genomic_DNA"/>
</dbReference>
<dbReference type="GO" id="GO:0005737">
    <property type="term" value="C:cytoplasm"/>
    <property type="evidence" value="ECO:0007669"/>
    <property type="project" value="UniProtKB-SubCell"/>
</dbReference>
<evidence type="ECO:0000259" key="20">
    <source>
        <dbReference type="Pfam" id="PF14702"/>
    </source>
</evidence>
<comment type="catalytic activity">
    <reaction evidence="1">
        <text>Transfers a segment of a (1-&gt;4)-alpha-D-glucan to a new position in an acceptor, which may be glucose or a (1-&gt;4)-alpha-D-glucan.</text>
        <dbReference type="EC" id="2.4.1.25"/>
    </reaction>
</comment>
<evidence type="ECO:0000256" key="3">
    <source>
        <dbReference type="ARBA" id="ARBA00003530"/>
    </source>
</evidence>
<dbReference type="Pfam" id="PF14702">
    <property type="entry name" value="hGDE_central"/>
    <property type="match status" value="1"/>
</dbReference>
<feature type="domain" description="Glycogen debranching enzyme C-terminal" evidence="17">
    <location>
        <begin position="824"/>
        <end position="1280"/>
    </location>
</feature>
<dbReference type="Pfam" id="PF14701">
    <property type="entry name" value="hDGE_amylase"/>
    <property type="match status" value="1"/>
</dbReference>
<dbReference type="GO" id="GO:0004135">
    <property type="term" value="F:amylo-alpha-1,6-glucosidase activity"/>
    <property type="evidence" value="ECO:0007669"/>
    <property type="project" value="UniProtKB-EC"/>
</dbReference>
<dbReference type="EC" id="3.2.1.33" evidence="6"/>
<organism evidence="21 22">
    <name type="scientific">Pocillopora damicornis</name>
    <name type="common">Cauliflower coral</name>
    <name type="synonym">Millepora damicornis</name>
    <dbReference type="NCBI Taxonomy" id="46731"/>
    <lineage>
        <taxon>Eukaryota</taxon>
        <taxon>Metazoa</taxon>
        <taxon>Cnidaria</taxon>
        <taxon>Anthozoa</taxon>
        <taxon>Hexacorallia</taxon>
        <taxon>Scleractinia</taxon>
        <taxon>Astrocoeniina</taxon>
        <taxon>Pocilloporidae</taxon>
        <taxon>Pocillopora</taxon>
    </lineage>
</organism>
<evidence type="ECO:0000256" key="8">
    <source>
        <dbReference type="ARBA" id="ARBA00022490"/>
    </source>
</evidence>
<evidence type="ECO:0000259" key="19">
    <source>
        <dbReference type="Pfam" id="PF14701"/>
    </source>
</evidence>
<evidence type="ECO:0000256" key="14">
    <source>
        <dbReference type="ARBA" id="ARBA00023295"/>
    </source>
</evidence>
<dbReference type="SUPFAM" id="SSF51445">
    <property type="entry name" value="(Trans)glycosidases"/>
    <property type="match status" value="1"/>
</dbReference>
<dbReference type="Pfam" id="PF06202">
    <property type="entry name" value="GDE_C"/>
    <property type="match status" value="1"/>
</dbReference>
<dbReference type="GO" id="GO:0005978">
    <property type="term" value="P:glycogen biosynthetic process"/>
    <property type="evidence" value="ECO:0007669"/>
    <property type="project" value="UniProtKB-KW"/>
</dbReference>
<evidence type="ECO:0000256" key="6">
    <source>
        <dbReference type="ARBA" id="ARBA00012778"/>
    </source>
</evidence>
<dbReference type="PANTHER" id="PTHR10569:SF2">
    <property type="entry name" value="GLYCOGEN DEBRANCHING ENZYME"/>
    <property type="match status" value="1"/>
</dbReference>
<keyword evidence="22" id="KW-1185">Reference proteome</keyword>
<proteinExistence type="inferred from homology"/>
<keyword evidence="13" id="KW-0511">Multifunctional enzyme</keyword>
<dbReference type="Pfam" id="PF14699">
    <property type="entry name" value="hGDE_N"/>
    <property type="match status" value="1"/>
</dbReference>
<evidence type="ECO:0000256" key="16">
    <source>
        <dbReference type="ARBA" id="ARBA00031477"/>
    </source>
</evidence>